<evidence type="ECO:0000313" key="2">
    <source>
        <dbReference type="Proteomes" id="UP001055811"/>
    </source>
</evidence>
<proteinExistence type="predicted"/>
<name>A0ACB9CVL1_CICIN</name>
<accession>A0ACB9CVL1</accession>
<dbReference type="EMBL" id="CM042013">
    <property type="protein sequence ID" value="KAI3738261.1"/>
    <property type="molecule type" value="Genomic_DNA"/>
</dbReference>
<dbReference type="Proteomes" id="UP001055811">
    <property type="component" value="Linkage Group LG05"/>
</dbReference>
<gene>
    <name evidence="1" type="ORF">L2E82_28284</name>
</gene>
<keyword evidence="2" id="KW-1185">Reference proteome</keyword>
<organism evidence="1 2">
    <name type="scientific">Cichorium intybus</name>
    <name type="common">Chicory</name>
    <dbReference type="NCBI Taxonomy" id="13427"/>
    <lineage>
        <taxon>Eukaryota</taxon>
        <taxon>Viridiplantae</taxon>
        <taxon>Streptophyta</taxon>
        <taxon>Embryophyta</taxon>
        <taxon>Tracheophyta</taxon>
        <taxon>Spermatophyta</taxon>
        <taxon>Magnoliopsida</taxon>
        <taxon>eudicotyledons</taxon>
        <taxon>Gunneridae</taxon>
        <taxon>Pentapetalae</taxon>
        <taxon>asterids</taxon>
        <taxon>campanulids</taxon>
        <taxon>Asterales</taxon>
        <taxon>Asteraceae</taxon>
        <taxon>Cichorioideae</taxon>
        <taxon>Cichorieae</taxon>
        <taxon>Cichoriinae</taxon>
        <taxon>Cichorium</taxon>
    </lineage>
</organism>
<reference evidence="1 2" key="2">
    <citation type="journal article" date="2022" name="Mol. Ecol. Resour.">
        <title>The genomes of chicory, endive, great burdock and yacon provide insights into Asteraceae paleo-polyploidization history and plant inulin production.</title>
        <authorList>
            <person name="Fan W."/>
            <person name="Wang S."/>
            <person name="Wang H."/>
            <person name="Wang A."/>
            <person name="Jiang F."/>
            <person name="Liu H."/>
            <person name="Zhao H."/>
            <person name="Xu D."/>
            <person name="Zhang Y."/>
        </authorList>
    </citation>
    <scope>NUCLEOTIDE SEQUENCE [LARGE SCALE GENOMIC DNA]</scope>
    <source>
        <strain evidence="2">cv. Punajuju</strain>
        <tissue evidence="1">Leaves</tissue>
    </source>
</reference>
<evidence type="ECO:0000313" key="1">
    <source>
        <dbReference type="EMBL" id="KAI3738261.1"/>
    </source>
</evidence>
<protein>
    <submittedName>
        <fullName evidence="1">Uncharacterized protein</fullName>
    </submittedName>
</protein>
<reference evidence="2" key="1">
    <citation type="journal article" date="2022" name="Mol. Ecol. Resour.">
        <title>The genomes of chicory, endive, great burdock and yacon provide insights into Asteraceae palaeo-polyploidization history and plant inulin production.</title>
        <authorList>
            <person name="Fan W."/>
            <person name="Wang S."/>
            <person name="Wang H."/>
            <person name="Wang A."/>
            <person name="Jiang F."/>
            <person name="Liu H."/>
            <person name="Zhao H."/>
            <person name="Xu D."/>
            <person name="Zhang Y."/>
        </authorList>
    </citation>
    <scope>NUCLEOTIDE SEQUENCE [LARGE SCALE GENOMIC DNA]</scope>
    <source>
        <strain evidence="2">cv. Punajuju</strain>
    </source>
</reference>
<sequence length="106" mass="12463">MLQRRRLRFHSMRTKAKKGEGSHGNRRDNEKEMNGRCRRKDFSSLLQEISLARKIKNLPVGGGGDDYIEGIWRQLGGRRKVVVAIERIWKDGDDIKGKEREKRFRV</sequence>
<comment type="caution">
    <text evidence="1">The sequence shown here is derived from an EMBL/GenBank/DDBJ whole genome shotgun (WGS) entry which is preliminary data.</text>
</comment>